<keyword evidence="1" id="KW-0732">Signal</keyword>
<dbReference type="EMBL" id="LDOT01000038">
    <property type="protein sequence ID" value="KLV03207.1"/>
    <property type="molecule type" value="Genomic_DNA"/>
</dbReference>
<dbReference type="AlphaFoldDB" id="A0A0J1JM29"/>
<dbReference type="PATRIC" id="fig|1195763.3.peg.4406"/>
<dbReference type="Proteomes" id="UP000036097">
    <property type="component" value="Unassembled WGS sequence"/>
</dbReference>
<gene>
    <name evidence="3" type="ORF">ABT56_20535</name>
</gene>
<dbReference type="OrthoDB" id="9976127at2"/>
<accession>A0A0J1JM29</accession>
<evidence type="ECO:0000313" key="3">
    <source>
        <dbReference type="EMBL" id="KLV03207.1"/>
    </source>
</evidence>
<dbReference type="STRING" id="1195763.ABT56_20535"/>
<evidence type="ECO:0000259" key="2">
    <source>
        <dbReference type="Pfam" id="PF18492"/>
    </source>
</evidence>
<feature type="chain" id="PRO_5005253654" description="ASP external chaperone domain-containing protein" evidence="1">
    <location>
        <begin position="26"/>
        <end position="165"/>
    </location>
</feature>
<dbReference type="InterPro" id="IPR040536">
    <property type="entry name" value="ASPCH"/>
</dbReference>
<evidence type="ECO:0000313" key="4">
    <source>
        <dbReference type="Proteomes" id="UP000036097"/>
    </source>
</evidence>
<evidence type="ECO:0000256" key="1">
    <source>
        <dbReference type="SAM" id="SignalP"/>
    </source>
</evidence>
<sequence>MKIRMHVILAGCLLAAGTMVVSAQAAVSDLSPLPVQQQWVAVGDIAIAGERYTKLLPADERSTMRVLPAPVAEQGVFAGDRLLLAGSGQGPSKVSGAIVIRLEVGVNAAQLAQDSQLELVFSHGDMVLLKALDGQDLLPVIETLEHDDRVRQVQLELVGNLNRPQ</sequence>
<dbReference type="Pfam" id="PF18492">
    <property type="entry name" value="ORF_2_N"/>
    <property type="match status" value="1"/>
</dbReference>
<reference evidence="3 4" key="1">
    <citation type="submission" date="2015-05" db="EMBL/GenBank/DDBJ databases">
        <title>Photobacterium galathea sp. nov.</title>
        <authorList>
            <person name="Machado H."/>
            <person name="Gram L."/>
        </authorList>
    </citation>
    <scope>NUCLEOTIDE SEQUENCE [LARGE SCALE GENOMIC DNA]</scope>
    <source>
        <strain evidence="3 4">CGMCC 1.12159</strain>
    </source>
</reference>
<dbReference type="RefSeq" id="WP_157037941.1">
    <property type="nucleotide sequence ID" value="NZ_LDOT01000038.1"/>
</dbReference>
<feature type="domain" description="ASP external chaperone" evidence="2">
    <location>
        <begin position="43"/>
        <end position="164"/>
    </location>
</feature>
<comment type="caution">
    <text evidence="3">The sequence shown here is derived from an EMBL/GenBank/DDBJ whole genome shotgun (WGS) entry which is preliminary data.</text>
</comment>
<keyword evidence="4" id="KW-1185">Reference proteome</keyword>
<protein>
    <recommendedName>
        <fullName evidence="2">ASP external chaperone domain-containing protein</fullName>
    </recommendedName>
</protein>
<feature type="signal peptide" evidence="1">
    <location>
        <begin position="1"/>
        <end position="25"/>
    </location>
</feature>
<organism evidence="3 4">
    <name type="scientific">Photobacterium aquae</name>
    <dbReference type="NCBI Taxonomy" id="1195763"/>
    <lineage>
        <taxon>Bacteria</taxon>
        <taxon>Pseudomonadati</taxon>
        <taxon>Pseudomonadota</taxon>
        <taxon>Gammaproteobacteria</taxon>
        <taxon>Vibrionales</taxon>
        <taxon>Vibrionaceae</taxon>
        <taxon>Photobacterium</taxon>
    </lineage>
</organism>
<proteinExistence type="predicted"/>
<name>A0A0J1JM29_9GAMM</name>